<keyword evidence="3" id="KW-1185">Reference proteome</keyword>
<dbReference type="Pfam" id="PF00753">
    <property type="entry name" value="Lactamase_B"/>
    <property type="match status" value="1"/>
</dbReference>
<dbReference type="InterPro" id="IPR050855">
    <property type="entry name" value="NDM-1-like"/>
</dbReference>
<dbReference type="RefSeq" id="WP_198099824.1">
    <property type="nucleotide sequence ID" value="NZ_JAEDAL010000002.1"/>
</dbReference>
<dbReference type="CDD" id="cd06262">
    <property type="entry name" value="metallo-hydrolase-like_MBL-fold"/>
    <property type="match status" value="1"/>
</dbReference>
<evidence type="ECO:0000259" key="1">
    <source>
        <dbReference type="SMART" id="SM00849"/>
    </source>
</evidence>
<dbReference type="InterPro" id="IPR001279">
    <property type="entry name" value="Metallo-B-lactamas"/>
</dbReference>
<dbReference type="PANTHER" id="PTHR42951">
    <property type="entry name" value="METALLO-BETA-LACTAMASE DOMAIN-CONTAINING"/>
    <property type="match status" value="1"/>
</dbReference>
<dbReference type="Gene3D" id="3.60.15.10">
    <property type="entry name" value="Ribonuclease Z/Hydroxyacylglutathione hydrolase-like"/>
    <property type="match status" value="1"/>
</dbReference>
<dbReference type="AlphaFoldDB" id="A0A931NA85"/>
<dbReference type="InterPro" id="IPR036866">
    <property type="entry name" value="RibonucZ/Hydroxyglut_hydro"/>
</dbReference>
<feature type="domain" description="Metallo-beta-lactamase" evidence="1">
    <location>
        <begin position="18"/>
        <end position="205"/>
    </location>
</feature>
<dbReference type="SMART" id="SM00849">
    <property type="entry name" value="Lactamase_B"/>
    <property type="match status" value="1"/>
</dbReference>
<accession>A0A931NA85</accession>
<dbReference type="SUPFAM" id="SSF56281">
    <property type="entry name" value="Metallo-hydrolase/oxidoreductase"/>
    <property type="match status" value="1"/>
</dbReference>
<comment type="caution">
    <text evidence="2">The sequence shown here is derived from an EMBL/GenBank/DDBJ whole genome shotgun (WGS) entry which is preliminary data.</text>
</comment>
<dbReference type="EMBL" id="JAEDAL010000002">
    <property type="protein sequence ID" value="MBH9552198.1"/>
    <property type="molecule type" value="Genomic_DNA"/>
</dbReference>
<protein>
    <submittedName>
        <fullName evidence="2">MBL fold metallo-hydrolase</fullName>
    </submittedName>
</protein>
<evidence type="ECO:0000313" key="2">
    <source>
        <dbReference type="EMBL" id="MBH9552198.1"/>
    </source>
</evidence>
<evidence type="ECO:0000313" key="3">
    <source>
        <dbReference type="Proteomes" id="UP000620139"/>
    </source>
</evidence>
<organism evidence="2 3">
    <name type="scientific">Inhella gelatinilytica</name>
    <dbReference type="NCBI Taxonomy" id="2795030"/>
    <lineage>
        <taxon>Bacteria</taxon>
        <taxon>Pseudomonadati</taxon>
        <taxon>Pseudomonadota</taxon>
        <taxon>Betaproteobacteria</taxon>
        <taxon>Burkholderiales</taxon>
        <taxon>Sphaerotilaceae</taxon>
        <taxon>Inhella</taxon>
    </lineage>
</organism>
<dbReference type="Proteomes" id="UP000620139">
    <property type="component" value="Unassembled WGS sequence"/>
</dbReference>
<proteinExistence type="predicted"/>
<name>A0A931NA85_9BURK</name>
<sequence>MQIFSTDNLQVLEGGWLSSNRVLIRAAEGEPGAVLVDSGHGLHSQALVQELQALLGKEALHAVVNTHLHADHCGGNARLQRQFGAETWVSAEEARMARQWDESAMNHVLAGQYCPRFKVHRALAHGDSFEAGGVLWESLDAAGHDEAGQLLFDRSRGILISSDSLWEHGMALVFPELMGRDGFEAAERTLDRIERLPVRWVIPGHGQPFSDVAHALREARAKLAHWRQDPAAHARHALRALLKFHLMEVGREPVAATLVWSAGVPAIRSLWERWAPADSASPAAWSEVILEEFLQRGLARREDDEVVDV</sequence>
<reference evidence="2" key="1">
    <citation type="submission" date="2020-12" db="EMBL/GenBank/DDBJ databases">
        <title>The genome sequence of Inhella sp. 4Y17.</title>
        <authorList>
            <person name="Liu Y."/>
        </authorList>
    </citation>
    <scope>NUCLEOTIDE SEQUENCE</scope>
    <source>
        <strain evidence="2">4Y10</strain>
    </source>
</reference>
<gene>
    <name evidence="2" type="ORF">I7X43_04965</name>
</gene>